<feature type="transmembrane region" description="Helical" evidence="1">
    <location>
        <begin position="56"/>
        <end position="75"/>
    </location>
</feature>
<evidence type="ECO:0000256" key="1">
    <source>
        <dbReference type="SAM" id="Phobius"/>
    </source>
</evidence>
<keyword evidence="3" id="KW-1185">Reference proteome</keyword>
<keyword evidence="1" id="KW-0472">Membrane</keyword>
<feature type="transmembrane region" description="Helical" evidence="1">
    <location>
        <begin position="26"/>
        <end position="49"/>
    </location>
</feature>
<accession>A0A554VCK0</accession>
<sequence length="272" mass="30332">MLLSCTAFPILGLVYAYCIWYIPFFYINFLITGAFGFAIGYLINVFVIGKGKVRNTMLAVILGILGGLIAMYFHWSVWTDLVINSGESYGTSRIGITVSNIKILQVFTLVTQPDVLFSLIGEINEVGVWGIRNATVSGVFLTIIWIIELLAVIGISTLTSFPKAGEPFCETNNNWFKESVLPAFNHIPETSKMIADLEKGDQSAFNELAPSSNIEQDHSVFTLYTSDQNKCYLSIENKKAKRDNKGKLDFDTDTFIEYISLNTTLKDILLAK</sequence>
<gene>
    <name evidence="2" type="ORF">FOF46_26345</name>
</gene>
<dbReference type="OrthoDB" id="1418911at2"/>
<proteinExistence type="predicted"/>
<reference evidence="2 3" key="1">
    <citation type="submission" date="2019-07" db="EMBL/GenBank/DDBJ databases">
        <title>The draft genome sequence of Aquimarina algiphila M91.</title>
        <authorList>
            <person name="Meng X."/>
        </authorList>
    </citation>
    <scope>NUCLEOTIDE SEQUENCE [LARGE SCALE GENOMIC DNA]</scope>
    <source>
        <strain evidence="2 3">M91</strain>
    </source>
</reference>
<feature type="transmembrane region" description="Helical" evidence="1">
    <location>
        <begin position="134"/>
        <end position="155"/>
    </location>
</feature>
<protein>
    <submittedName>
        <fullName evidence="2">Uncharacterized protein</fullName>
    </submittedName>
</protein>
<organism evidence="2 3">
    <name type="scientific">Aquimarina algiphila</name>
    <dbReference type="NCBI Taxonomy" id="2047982"/>
    <lineage>
        <taxon>Bacteria</taxon>
        <taxon>Pseudomonadati</taxon>
        <taxon>Bacteroidota</taxon>
        <taxon>Flavobacteriia</taxon>
        <taxon>Flavobacteriales</taxon>
        <taxon>Flavobacteriaceae</taxon>
        <taxon>Aquimarina</taxon>
    </lineage>
</organism>
<dbReference type="AlphaFoldDB" id="A0A554VCK0"/>
<keyword evidence="1" id="KW-1133">Transmembrane helix</keyword>
<dbReference type="EMBL" id="VLNR01000081">
    <property type="protein sequence ID" value="TSE04451.1"/>
    <property type="molecule type" value="Genomic_DNA"/>
</dbReference>
<evidence type="ECO:0000313" key="3">
    <source>
        <dbReference type="Proteomes" id="UP000318833"/>
    </source>
</evidence>
<evidence type="ECO:0000313" key="2">
    <source>
        <dbReference type="EMBL" id="TSE04451.1"/>
    </source>
</evidence>
<comment type="caution">
    <text evidence="2">The sequence shown here is derived from an EMBL/GenBank/DDBJ whole genome shotgun (WGS) entry which is preliminary data.</text>
</comment>
<keyword evidence="1" id="KW-0812">Transmembrane</keyword>
<dbReference type="Proteomes" id="UP000318833">
    <property type="component" value="Unassembled WGS sequence"/>
</dbReference>
<name>A0A554VCK0_9FLAO</name>